<evidence type="ECO:0000313" key="1">
    <source>
        <dbReference type="EMBL" id="KGF54828.1"/>
    </source>
</evidence>
<reference evidence="1 2" key="1">
    <citation type="submission" date="2011-08" db="EMBL/GenBank/DDBJ databases">
        <title>The Genome Sequence of Clostridium orbiscindens 1_3_50AFAA.</title>
        <authorList>
            <consortium name="The Broad Institute Genome Sequencing Platform"/>
            <person name="Earl A."/>
            <person name="Ward D."/>
            <person name="Feldgarden M."/>
            <person name="Gevers D."/>
            <person name="Daigneault M."/>
            <person name="Strauss J."/>
            <person name="Allen-Vercoe E."/>
            <person name="Young S.K."/>
            <person name="Zeng Q."/>
            <person name="Gargeya S."/>
            <person name="Fitzgerald M."/>
            <person name="Haas B."/>
            <person name="Abouelleil A."/>
            <person name="Alvarado L."/>
            <person name="Arachchi H.M."/>
            <person name="Berlin A."/>
            <person name="Brown A."/>
            <person name="Chapman S.B."/>
            <person name="Chen Z."/>
            <person name="Dunbar C."/>
            <person name="Freedman E."/>
            <person name="Gearin G."/>
            <person name="Gellesch M."/>
            <person name="Goldberg J."/>
            <person name="Griggs A."/>
            <person name="Gujja S."/>
            <person name="Heiman D."/>
            <person name="Howarth C."/>
            <person name="Larson L."/>
            <person name="Lui A."/>
            <person name="MacDonald P.J.P."/>
            <person name="Montmayeur A."/>
            <person name="Murphy C."/>
            <person name="Neiman D."/>
            <person name="Pearson M."/>
            <person name="Priest M."/>
            <person name="Roberts A."/>
            <person name="Saif S."/>
            <person name="Shea T."/>
            <person name="Shenoy N."/>
            <person name="Sisk P."/>
            <person name="Stolte C."/>
            <person name="Sykes S."/>
            <person name="Wortman J."/>
            <person name="Nusbaum C."/>
            <person name="Birren B."/>
        </authorList>
    </citation>
    <scope>NUCLEOTIDE SEQUENCE [LARGE SCALE GENOMIC DNA]</scope>
    <source>
        <strain evidence="1 2">1_3_50AFAA</strain>
    </source>
</reference>
<gene>
    <name evidence="1" type="ORF">HMPREF9460_02519</name>
</gene>
<organism evidence="1 2">
    <name type="scientific">Flavonifractor plautii 1_3_50AFAA</name>
    <dbReference type="NCBI Taxonomy" id="742738"/>
    <lineage>
        <taxon>Bacteria</taxon>
        <taxon>Bacillati</taxon>
        <taxon>Bacillota</taxon>
        <taxon>Clostridia</taxon>
        <taxon>Eubacteriales</taxon>
        <taxon>Oscillospiraceae</taxon>
        <taxon>Flavonifractor</taxon>
    </lineage>
</organism>
<dbReference type="InterPro" id="IPR010064">
    <property type="entry name" value="HK97-gp10_tail"/>
</dbReference>
<protein>
    <recommendedName>
        <fullName evidence="3">HK97 gp10 family phage protein</fullName>
    </recommendedName>
</protein>
<dbReference type="Pfam" id="PF04883">
    <property type="entry name" value="HK97-gp10_like"/>
    <property type="match status" value="1"/>
</dbReference>
<evidence type="ECO:0000313" key="2">
    <source>
        <dbReference type="Proteomes" id="UP000029585"/>
    </source>
</evidence>
<evidence type="ECO:0008006" key="3">
    <source>
        <dbReference type="Google" id="ProtNLM"/>
    </source>
</evidence>
<proteinExistence type="predicted"/>
<accession>A0A096B624</accession>
<comment type="caution">
    <text evidence="1">The sequence shown here is derived from an EMBL/GenBank/DDBJ whole genome shotgun (WGS) entry which is preliminary data.</text>
</comment>
<sequence>MNLEERIRQLRQAKTQIPGILARAGMNAALRAVEKAVEETPPTVNSLRGTNTRTGEMKQHWVTDSRPRPVRQGDSYVSELNNDKQYASFVNDGHRMDRHFVPGLVINPGSGLLEFNPDGTGGIVVGTRTAYVPGLFMVDKAVEEYRRVLREELKGLEELME</sequence>
<dbReference type="EMBL" id="ADLO01000079">
    <property type="protein sequence ID" value="KGF54828.1"/>
    <property type="molecule type" value="Genomic_DNA"/>
</dbReference>
<dbReference type="AlphaFoldDB" id="A0A096B624"/>
<name>A0A096B624_FLAPL</name>
<dbReference type="Proteomes" id="UP000029585">
    <property type="component" value="Unassembled WGS sequence"/>
</dbReference>
<dbReference type="HOGENOM" id="CLU_1575774_0_0_9"/>
<keyword evidence="2" id="KW-1185">Reference proteome</keyword>
<dbReference type="PATRIC" id="fig|742738.3.peg.2586"/>